<reference evidence="2" key="1">
    <citation type="journal article" date="2014" name="Genome Announc.">
        <title>Complete sequencing and chromosome-scale genome assembly of the industrial progenitor strain P2niaD18 from the penicillin producer Penicillium chrysogenum.</title>
        <authorList>
            <person name="Specht T."/>
            <person name="Dahlmann T.A."/>
            <person name="Zadra I."/>
            <person name="Kurnsteiner H."/>
            <person name="Kuck U."/>
        </authorList>
    </citation>
    <scope>NUCLEOTIDE SEQUENCE [LARGE SCALE GENOMIC DNA]</scope>
    <source>
        <strain evidence="2">P2niaD18</strain>
    </source>
</reference>
<proteinExistence type="predicted"/>
<sequence length="138" mass="15161">MPAAPAPKEDAQPAPRKSQTMTRFSANEKEQMKTGNRTAYVALPKNLKARRATKPSLTLPRHLTTTHKEGQTSRCPAPSEILTLQLSKDLKDLYNQQRGKYTVNAVPATTSPKLPLSKSVLTSKTATPSSAPKLSYRF</sequence>
<feature type="region of interest" description="Disordered" evidence="1">
    <location>
        <begin position="1"/>
        <end position="36"/>
    </location>
</feature>
<gene>
    <name evidence="2" type="ORF">EN45_086370</name>
</gene>
<name>A0A167Q9T1_PENCH</name>
<dbReference type="Proteomes" id="UP000076449">
    <property type="component" value="Chromosome III"/>
</dbReference>
<evidence type="ECO:0000256" key="1">
    <source>
        <dbReference type="SAM" id="MobiDB-lite"/>
    </source>
</evidence>
<evidence type="ECO:0000313" key="2">
    <source>
        <dbReference type="EMBL" id="KZN84499.1"/>
    </source>
</evidence>
<accession>A0A167Q9T1</accession>
<protein>
    <submittedName>
        <fullName evidence="2">Uncharacterized protein</fullName>
    </submittedName>
</protein>
<dbReference type="EMBL" id="CM002800">
    <property type="protein sequence ID" value="KZN84499.1"/>
    <property type="molecule type" value="Genomic_DNA"/>
</dbReference>
<organism evidence="2">
    <name type="scientific">Penicillium chrysogenum</name>
    <name type="common">Penicillium notatum</name>
    <dbReference type="NCBI Taxonomy" id="5076"/>
    <lineage>
        <taxon>Eukaryota</taxon>
        <taxon>Fungi</taxon>
        <taxon>Dikarya</taxon>
        <taxon>Ascomycota</taxon>
        <taxon>Pezizomycotina</taxon>
        <taxon>Eurotiomycetes</taxon>
        <taxon>Eurotiomycetidae</taxon>
        <taxon>Eurotiales</taxon>
        <taxon>Aspergillaceae</taxon>
        <taxon>Penicillium</taxon>
        <taxon>Penicillium chrysogenum species complex</taxon>
    </lineage>
</organism>
<dbReference type="AlphaFoldDB" id="A0A167Q9T1"/>